<dbReference type="SUPFAM" id="SSF57938">
    <property type="entry name" value="DnaJ/Hsp40 cysteine-rich domain"/>
    <property type="match status" value="1"/>
</dbReference>
<keyword evidence="3" id="KW-1185">Reference proteome</keyword>
<dbReference type="EMBL" id="JAUTWS010000030">
    <property type="protein sequence ID" value="MDO9711564.1"/>
    <property type="molecule type" value="Genomic_DNA"/>
</dbReference>
<sequence length="60" mass="5712">MAKAEDAAGTPRNPGDQAAPGTGQTGMVPCPACHGSGRQGEAACAECGGTGEVVQIVGDA</sequence>
<evidence type="ECO:0000313" key="3">
    <source>
        <dbReference type="Proteomes" id="UP001243009"/>
    </source>
</evidence>
<proteinExistence type="predicted"/>
<organism evidence="2 3">
    <name type="scientific">Paracraurococcus lichenis</name>
    <dbReference type="NCBI Taxonomy" id="3064888"/>
    <lineage>
        <taxon>Bacteria</taxon>
        <taxon>Pseudomonadati</taxon>
        <taxon>Pseudomonadota</taxon>
        <taxon>Alphaproteobacteria</taxon>
        <taxon>Acetobacterales</taxon>
        <taxon>Roseomonadaceae</taxon>
        <taxon>Paracraurococcus</taxon>
    </lineage>
</organism>
<name>A0ABT9E5X1_9PROT</name>
<evidence type="ECO:0000256" key="1">
    <source>
        <dbReference type="SAM" id="MobiDB-lite"/>
    </source>
</evidence>
<evidence type="ECO:0008006" key="4">
    <source>
        <dbReference type="Google" id="ProtNLM"/>
    </source>
</evidence>
<accession>A0ABT9E5X1</accession>
<dbReference type="Gene3D" id="6.20.20.10">
    <property type="match status" value="1"/>
</dbReference>
<reference evidence="2 3" key="1">
    <citation type="submission" date="2023-08" db="EMBL/GenBank/DDBJ databases">
        <title>The draft genome sequence of Paracraurococcus sp. LOR1-02.</title>
        <authorList>
            <person name="Kingkaew E."/>
            <person name="Tanasupawat S."/>
        </authorList>
    </citation>
    <scope>NUCLEOTIDE SEQUENCE [LARGE SCALE GENOMIC DNA]</scope>
    <source>
        <strain evidence="2 3">LOR1-02</strain>
    </source>
</reference>
<dbReference type="InterPro" id="IPR036410">
    <property type="entry name" value="HSP_DnaJ_Cys-rich_dom_sf"/>
</dbReference>
<comment type="caution">
    <text evidence="2">The sequence shown here is derived from an EMBL/GenBank/DDBJ whole genome shotgun (WGS) entry which is preliminary data.</text>
</comment>
<dbReference type="RefSeq" id="WP_305106422.1">
    <property type="nucleotide sequence ID" value="NZ_JAUTWS010000030.1"/>
</dbReference>
<gene>
    <name evidence="2" type="ORF">Q7A36_24670</name>
</gene>
<feature type="region of interest" description="Disordered" evidence="1">
    <location>
        <begin position="1"/>
        <end position="28"/>
    </location>
</feature>
<evidence type="ECO:0000313" key="2">
    <source>
        <dbReference type="EMBL" id="MDO9711564.1"/>
    </source>
</evidence>
<protein>
    <recommendedName>
        <fullName evidence="4">Molecular chaperone DnaJ</fullName>
    </recommendedName>
</protein>
<dbReference type="Proteomes" id="UP001243009">
    <property type="component" value="Unassembled WGS sequence"/>
</dbReference>